<evidence type="ECO:0000313" key="2">
    <source>
        <dbReference type="Proteomes" id="UP000016933"/>
    </source>
</evidence>
<sequence>MLDFGQARLPANALREIHLTYAVIGADGITNLLLSSPCIEKLSIEWGDSCVGPLAFRYDEIGDALRENHRRGKLDNLMSLTLDERSAQNESREDLDGEEFPGLGDLRCLSALQVLNVPQAALVGVDLSLDADTDESQYQMPNLTEALPDSLTRLRVNGLESEGLADFHERLVAVAVSDGFDHLVEVTIARAPTSSKKILKAAGWRVSKRTILQNEDVMLTFARAGRDRPPNV</sequence>
<dbReference type="EMBL" id="KB446537">
    <property type="protein sequence ID" value="EME46405.1"/>
    <property type="molecule type" value="Genomic_DNA"/>
</dbReference>
<dbReference type="AlphaFoldDB" id="N1PVM5"/>
<dbReference type="OrthoDB" id="2520703at2759"/>
<dbReference type="STRING" id="675120.N1PVM5"/>
<accession>N1PVM5</accession>
<dbReference type="HOGENOM" id="CLU_1194862_0_0_1"/>
<protein>
    <submittedName>
        <fullName evidence="1">Uncharacterized protein</fullName>
    </submittedName>
</protein>
<reference evidence="2" key="1">
    <citation type="journal article" date="2012" name="PLoS Genet.">
        <title>The genomes of the fungal plant pathogens Cladosporium fulvum and Dothistroma septosporum reveal adaptation to different hosts and lifestyles but also signatures of common ancestry.</title>
        <authorList>
            <person name="de Wit P.J.G.M."/>
            <person name="van der Burgt A."/>
            <person name="Oekmen B."/>
            <person name="Stergiopoulos I."/>
            <person name="Abd-Elsalam K.A."/>
            <person name="Aerts A.L."/>
            <person name="Bahkali A.H."/>
            <person name="Beenen H.G."/>
            <person name="Chettri P."/>
            <person name="Cox M.P."/>
            <person name="Datema E."/>
            <person name="de Vries R.P."/>
            <person name="Dhillon B."/>
            <person name="Ganley A.R."/>
            <person name="Griffiths S.A."/>
            <person name="Guo Y."/>
            <person name="Hamelin R.C."/>
            <person name="Henrissat B."/>
            <person name="Kabir M.S."/>
            <person name="Jashni M.K."/>
            <person name="Kema G."/>
            <person name="Klaubauf S."/>
            <person name="Lapidus A."/>
            <person name="Levasseur A."/>
            <person name="Lindquist E."/>
            <person name="Mehrabi R."/>
            <person name="Ohm R.A."/>
            <person name="Owen T.J."/>
            <person name="Salamov A."/>
            <person name="Schwelm A."/>
            <person name="Schijlen E."/>
            <person name="Sun H."/>
            <person name="van den Burg H.A."/>
            <person name="van Ham R.C.H.J."/>
            <person name="Zhang S."/>
            <person name="Goodwin S.B."/>
            <person name="Grigoriev I.V."/>
            <person name="Collemare J."/>
            <person name="Bradshaw R.E."/>
        </authorList>
    </citation>
    <scope>NUCLEOTIDE SEQUENCE [LARGE SCALE GENOMIC DNA]</scope>
    <source>
        <strain evidence="2">NZE10 / CBS 128990</strain>
    </source>
</reference>
<dbReference type="Proteomes" id="UP000016933">
    <property type="component" value="Unassembled WGS sequence"/>
</dbReference>
<name>N1PVM5_DOTSN</name>
<evidence type="ECO:0000313" key="1">
    <source>
        <dbReference type="EMBL" id="EME46405.1"/>
    </source>
</evidence>
<reference evidence="1 2" key="2">
    <citation type="journal article" date="2012" name="PLoS Pathog.">
        <title>Diverse lifestyles and strategies of plant pathogenesis encoded in the genomes of eighteen Dothideomycetes fungi.</title>
        <authorList>
            <person name="Ohm R.A."/>
            <person name="Feau N."/>
            <person name="Henrissat B."/>
            <person name="Schoch C.L."/>
            <person name="Horwitz B.A."/>
            <person name="Barry K.W."/>
            <person name="Condon B.J."/>
            <person name="Copeland A.C."/>
            <person name="Dhillon B."/>
            <person name="Glaser F."/>
            <person name="Hesse C.N."/>
            <person name="Kosti I."/>
            <person name="LaButti K."/>
            <person name="Lindquist E.A."/>
            <person name="Lucas S."/>
            <person name="Salamov A.A."/>
            <person name="Bradshaw R.E."/>
            <person name="Ciuffetti L."/>
            <person name="Hamelin R.C."/>
            <person name="Kema G.H.J."/>
            <person name="Lawrence C."/>
            <person name="Scott J.A."/>
            <person name="Spatafora J.W."/>
            <person name="Turgeon B.G."/>
            <person name="de Wit P.J.G.M."/>
            <person name="Zhong S."/>
            <person name="Goodwin S.B."/>
            <person name="Grigoriev I.V."/>
        </authorList>
    </citation>
    <scope>NUCLEOTIDE SEQUENCE [LARGE SCALE GENOMIC DNA]</scope>
    <source>
        <strain evidence="2">NZE10 / CBS 128990</strain>
    </source>
</reference>
<gene>
    <name evidence="1" type="ORF">DOTSEDRAFT_70416</name>
</gene>
<proteinExistence type="predicted"/>
<keyword evidence="2" id="KW-1185">Reference proteome</keyword>
<organism evidence="1 2">
    <name type="scientific">Dothistroma septosporum (strain NZE10 / CBS 128990)</name>
    <name type="common">Red band needle blight fungus</name>
    <name type="synonym">Mycosphaerella pini</name>
    <dbReference type="NCBI Taxonomy" id="675120"/>
    <lineage>
        <taxon>Eukaryota</taxon>
        <taxon>Fungi</taxon>
        <taxon>Dikarya</taxon>
        <taxon>Ascomycota</taxon>
        <taxon>Pezizomycotina</taxon>
        <taxon>Dothideomycetes</taxon>
        <taxon>Dothideomycetidae</taxon>
        <taxon>Mycosphaerellales</taxon>
        <taxon>Mycosphaerellaceae</taxon>
        <taxon>Dothistroma</taxon>
    </lineage>
</organism>